<organism evidence="2 3">
    <name type="scientific">Mytilus coruscus</name>
    <name type="common">Sea mussel</name>
    <dbReference type="NCBI Taxonomy" id="42192"/>
    <lineage>
        <taxon>Eukaryota</taxon>
        <taxon>Metazoa</taxon>
        <taxon>Spiralia</taxon>
        <taxon>Lophotrochozoa</taxon>
        <taxon>Mollusca</taxon>
        <taxon>Bivalvia</taxon>
        <taxon>Autobranchia</taxon>
        <taxon>Pteriomorphia</taxon>
        <taxon>Mytilida</taxon>
        <taxon>Mytiloidea</taxon>
        <taxon>Mytilidae</taxon>
        <taxon>Mytilinae</taxon>
        <taxon>Mytilus</taxon>
    </lineage>
</organism>
<evidence type="ECO:0000256" key="1">
    <source>
        <dbReference type="SAM" id="MobiDB-lite"/>
    </source>
</evidence>
<dbReference type="AlphaFoldDB" id="A0A6J8EL21"/>
<proteinExistence type="predicted"/>
<protein>
    <submittedName>
        <fullName evidence="2">Uncharacterized protein</fullName>
    </submittedName>
</protein>
<reference evidence="2 3" key="1">
    <citation type="submission" date="2020-06" db="EMBL/GenBank/DDBJ databases">
        <authorList>
            <person name="Li R."/>
            <person name="Bekaert M."/>
        </authorList>
    </citation>
    <scope>NUCLEOTIDE SEQUENCE [LARGE SCALE GENOMIC DNA]</scope>
    <source>
        <strain evidence="3">wild</strain>
    </source>
</reference>
<dbReference type="EMBL" id="CACVKT020009226">
    <property type="protein sequence ID" value="CAC5421158.1"/>
    <property type="molecule type" value="Genomic_DNA"/>
</dbReference>
<evidence type="ECO:0000313" key="3">
    <source>
        <dbReference type="Proteomes" id="UP000507470"/>
    </source>
</evidence>
<keyword evidence="3" id="KW-1185">Reference proteome</keyword>
<dbReference type="Proteomes" id="UP000507470">
    <property type="component" value="Unassembled WGS sequence"/>
</dbReference>
<name>A0A6J8EL21_MYTCO</name>
<evidence type="ECO:0000313" key="2">
    <source>
        <dbReference type="EMBL" id="CAC5421158.1"/>
    </source>
</evidence>
<gene>
    <name evidence="2" type="ORF">MCOR_53306</name>
</gene>
<accession>A0A6J8EL21</accession>
<dbReference type="OrthoDB" id="6134411at2759"/>
<feature type="region of interest" description="Disordered" evidence="1">
    <location>
        <begin position="179"/>
        <end position="199"/>
    </location>
</feature>
<sequence>MDLPVIERPSSRLSLGDSAVMRQMQKDVTDIKKAVTTILNTLIVQEEVVVESVEDFIPEKIKNQEMMNQLNEQLESDEEFRKKLIMVLAKLKDGGDLPSITRLLMRSMLTNGIMSKYSLTSQRGKTPFKGTRTCKVILRALKRATKNRFPVKDYEFEIAEVLRNAPNCPGGVNFLKTQEDFSSGDDDDSQSVFAVNEEN</sequence>